<proteinExistence type="predicted"/>
<dbReference type="EMBL" id="FTLG01000199">
    <property type="protein sequence ID" value="SIP74184.1"/>
    <property type="molecule type" value="Genomic_DNA"/>
</dbReference>
<organism evidence="1 2">
    <name type="scientific">Xenorhabdus innexi</name>
    <dbReference type="NCBI Taxonomy" id="290109"/>
    <lineage>
        <taxon>Bacteria</taxon>
        <taxon>Pseudomonadati</taxon>
        <taxon>Pseudomonadota</taxon>
        <taxon>Gammaproteobacteria</taxon>
        <taxon>Enterobacterales</taxon>
        <taxon>Morganellaceae</taxon>
        <taxon>Xenorhabdus</taxon>
    </lineage>
</organism>
<protein>
    <submittedName>
        <fullName evidence="1">Uncharacterized protein</fullName>
    </submittedName>
</protein>
<name>A0A1N6MZH8_9GAMM</name>
<evidence type="ECO:0000313" key="2">
    <source>
        <dbReference type="Proteomes" id="UP000196435"/>
    </source>
</evidence>
<evidence type="ECO:0000313" key="1">
    <source>
        <dbReference type="EMBL" id="SIP74184.1"/>
    </source>
</evidence>
<gene>
    <name evidence="1" type="ORF">XIS1_560005</name>
</gene>
<dbReference type="AlphaFoldDB" id="A0A1N6MZH8"/>
<accession>A0A1N6MZH8</accession>
<reference evidence="2" key="1">
    <citation type="submission" date="2016-12" db="EMBL/GenBank/DDBJ databases">
        <authorList>
            <person name="Gaudriault S."/>
        </authorList>
    </citation>
    <scope>NUCLEOTIDE SEQUENCE [LARGE SCALE GENOMIC DNA]</scope>
    <source>
        <strain evidence="2">HGB1681 (deposited as PTA-6826 in the American Type Culture Collection)</strain>
    </source>
</reference>
<sequence length="41" mass="4472">MSIHVCPSFNQQSTLLNNMKAVGTSPPVNIKLGLSIRKSLF</sequence>
<dbReference type="Proteomes" id="UP000196435">
    <property type="component" value="Unassembled WGS sequence"/>
</dbReference>